<dbReference type="AlphaFoldDB" id="A0A2N9FHY5"/>
<proteinExistence type="predicted"/>
<gene>
    <name evidence="1" type="ORF">FSB_LOCUS14744</name>
</gene>
<name>A0A2N9FHY5_FAGSY</name>
<evidence type="ECO:0000313" key="1">
    <source>
        <dbReference type="EMBL" id="SPC86862.1"/>
    </source>
</evidence>
<protein>
    <submittedName>
        <fullName evidence="1">Uncharacterized protein</fullName>
    </submittedName>
</protein>
<dbReference type="EMBL" id="OIVN01000882">
    <property type="protein sequence ID" value="SPC86862.1"/>
    <property type="molecule type" value="Genomic_DNA"/>
</dbReference>
<accession>A0A2N9FHY5</accession>
<sequence length="106" mass="11609">MANQQANDFLLSSPTSLLCKPPPAIALTTAEHERACLALEAVVGGCSWQHKFLFMVVEILLVEWVKLVTMWLVILVKMGLALCLVAGKMEENLGLMYSLFGMGLSL</sequence>
<reference evidence="1" key="1">
    <citation type="submission" date="2018-02" db="EMBL/GenBank/DDBJ databases">
        <authorList>
            <person name="Cohen D.B."/>
            <person name="Kent A.D."/>
        </authorList>
    </citation>
    <scope>NUCLEOTIDE SEQUENCE</scope>
</reference>
<organism evidence="1">
    <name type="scientific">Fagus sylvatica</name>
    <name type="common">Beechnut</name>
    <dbReference type="NCBI Taxonomy" id="28930"/>
    <lineage>
        <taxon>Eukaryota</taxon>
        <taxon>Viridiplantae</taxon>
        <taxon>Streptophyta</taxon>
        <taxon>Embryophyta</taxon>
        <taxon>Tracheophyta</taxon>
        <taxon>Spermatophyta</taxon>
        <taxon>Magnoliopsida</taxon>
        <taxon>eudicotyledons</taxon>
        <taxon>Gunneridae</taxon>
        <taxon>Pentapetalae</taxon>
        <taxon>rosids</taxon>
        <taxon>fabids</taxon>
        <taxon>Fagales</taxon>
        <taxon>Fagaceae</taxon>
        <taxon>Fagus</taxon>
    </lineage>
</organism>